<keyword evidence="8" id="KW-0067">ATP-binding</keyword>
<dbReference type="Pfam" id="PF16124">
    <property type="entry name" value="RecQ_Zn_bind"/>
    <property type="match status" value="1"/>
</dbReference>
<evidence type="ECO:0000256" key="9">
    <source>
        <dbReference type="ARBA" id="ARBA00023125"/>
    </source>
</evidence>
<comment type="subcellular location">
    <subcellularLocation>
        <location evidence="2">Nucleus</location>
    </subcellularLocation>
</comment>
<keyword evidence="4" id="KW-0547">Nucleotide-binding</keyword>
<feature type="compositionally biased region" description="Acidic residues" evidence="15">
    <location>
        <begin position="1605"/>
        <end position="1625"/>
    </location>
</feature>
<dbReference type="GO" id="GO:0006260">
    <property type="term" value="P:DNA replication"/>
    <property type="evidence" value="ECO:0007669"/>
    <property type="project" value="InterPro"/>
</dbReference>
<dbReference type="PROSITE" id="PS50967">
    <property type="entry name" value="HRDC"/>
    <property type="match status" value="1"/>
</dbReference>
<evidence type="ECO:0000313" key="19">
    <source>
        <dbReference type="EMBL" id="OCL04305.1"/>
    </source>
</evidence>
<dbReference type="SUPFAM" id="SSF46785">
    <property type="entry name" value="Winged helix' DNA-binding domain"/>
    <property type="match status" value="1"/>
</dbReference>
<dbReference type="GO" id="GO:0003677">
    <property type="term" value="F:DNA binding"/>
    <property type="evidence" value="ECO:0007669"/>
    <property type="project" value="UniProtKB-KW"/>
</dbReference>
<dbReference type="NCBIfam" id="TIGR00614">
    <property type="entry name" value="recQ_fam"/>
    <property type="match status" value="1"/>
</dbReference>
<feature type="region of interest" description="Disordered" evidence="15">
    <location>
        <begin position="625"/>
        <end position="652"/>
    </location>
</feature>
<feature type="region of interest" description="Disordered" evidence="15">
    <location>
        <begin position="816"/>
        <end position="844"/>
    </location>
</feature>
<dbReference type="InterPro" id="IPR018982">
    <property type="entry name" value="RQC_domain"/>
</dbReference>
<gene>
    <name evidence="19" type="ORF">AOQ84DRAFT_442177</name>
</gene>
<evidence type="ECO:0000256" key="3">
    <source>
        <dbReference type="ARBA" id="ARBA00005446"/>
    </source>
</evidence>
<feature type="compositionally biased region" description="Pro residues" evidence="15">
    <location>
        <begin position="21"/>
        <end position="31"/>
    </location>
</feature>
<dbReference type="SMART" id="SM00956">
    <property type="entry name" value="RQC"/>
    <property type="match status" value="1"/>
</dbReference>
<feature type="region of interest" description="Disordered" evidence="15">
    <location>
        <begin position="1651"/>
        <end position="1745"/>
    </location>
</feature>
<accession>A0A8E2ETE9</accession>
<dbReference type="InterPro" id="IPR044876">
    <property type="entry name" value="HRDC_dom_sf"/>
</dbReference>
<dbReference type="Pfam" id="PF00271">
    <property type="entry name" value="Helicase_C"/>
    <property type="match status" value="1"/>
</dbReference>
<dbReference type="GO" id="GO:0005634">
    <property type="term" value="C:nucleus"/>
    <property type="evidence" value="ECO:0007669"/>
    <property type="project" value="UniProtKB-SubCell"/>
</dbReference>
<dbReference type="InterPro" id="IPR036388">
    <property type="entry name" value="WH-like_DNA-bd_sf"/>
</dbReference>
<dbReference type="PANTHER" id="PTHR13710">
    <property type="entry name" value="DNA HELICASE RECQ FAMILY MEMBER"/>
    <property type="match status" value="1"/>
</dbReference>
<evidence type="ECO:0000256" key="6">
    <source>
        <dbReference type="ARBA" id="ARBA00022801"/>
    </source>
</evidence>
<comment type="cofactor">
    <cofactor evidence="1">
        <name>Zn(2+)</name>
        <dbReference type="ChEBI" id="CHEBI:29105"/>
    </cofactor>
</comment>
<evidence type="ECO:0000256" key="1">
    <source>
        <dbReference type="ARBA" id="ARBA00001947"/>
    </source>
</evidence>
<dbReference type="InterPro" id="IPR011545">
    <property type="entry name" value="DEAD/DEAH_box_helicase_dom"/>
</dbReference>
<feature type="region of interest" description="Disordered" evidence="15">
    <location>
        <begin position="21"/>
        <end position="89"/>
    </location>
</feature>
<feature type="region of interest" description="Disordered" evidence="15">
    <location>
        <begin position="1604"/>
        <end position="1635"/>
    </location>
</feature>
<evidence type="ECO:0000256" key="8">
    <source>
        <dbReference type="ARBA" id="ARBA00022840"/>
    </source>
</evidence>
<evidence type="ECO:0000256" key="7">
    <source>
        <dbReference type="ARBA" id="ARBA00022806"/>
    </source>
</evidence>
<dbReference type="CDD" id="cd18794">
    <property type="entry name" value="SF2_C_RecQ"/>
    <property type="match status" value="1"/>
</dbReference>
<dbReference type="InterPro" id="IPR014001">
    <property type="entry name" value="Helicase_ATP-bd"/>
</dbReference>
<dbReference type="Gene3D" id="1.10.150.80">
    <property type="entry name" value="HRDC domain"/>
    <property type="match status" value="1"/>
</dbReference>
<dbReference type="GO" id="GO:0005694">
    <property type="term" value="C:chromosome"/>
    <property type="evidence" value="ECO:0007669"/>
    <property type="project" value="TreeGrafter"/>
</dbReference>
<dbReference type="EMBL" id="KV750547">
    <property type="protein sequence ID" value="OCL04305.1"/>
    <property type="molecule type" value="Genomic_DNA"/>
</dbReference>
<feature type="region of interest" description="Disordered" evidence="15">
    <location>
        <begin position="187"/>
        <end position="209"/>
    </location>
</feature>
<dbReference type="InterPro" id="IPR001650">
    <property type="entry name" value="Helicase_C-like"/>
</dbReference>
<evidence type="ECO:0000256" key="10">
    <source>
        <dbReference type="ARBA" id="ARBA00023204"/>
    </source>
</evidence>
<dbReference type="FunFam" id="3.40.50.300:FF:000537">
    <property type="entry name" value="Bloom syndrome RecQ-like helicase"/>
    <property type="match status" value="1"/>
</dbReference>
<dbReference type="FunFam" id="1.10.10.10:FF:000495">
    <property type="entry name" value="RecQ family helicase MusN"/>
    <property type="match status" value="1"/>
</dbReference>
<dbReference type="GO" id="GO:0005524">
    <property type="term" value="F:ATP binding"/>
    <property type="evidence" value="ECO:0007669"/>
    <property type="project" value="UniProtKB-KW"/>
</dbReference>
<feature type="region of interest" description="Disordered" evidence="15">
    <location>
        <begin position="138"/>
        <end position="164"/>
    </location>
</feature>
<dbReference type="FunFam" id="3.40.50.300:FF:001975">
    <property type="entry name" value="ATP-dependent DNA helicase"/>
    <property type="match status" value="1"/>
</dbReference>
<dbReference type="GO" id="GO:0016787">
    <property type="term" value="F:hydrolase activity"/>
    <property type="evidence" value="ECO:0007669"/>
    <property type="project" value="UniProtKB-KW"/>
</dbReference>
<comment type="catalytic activity">
    <reaction evidence="13">
        <text>Couples ATP hydrolysis with the unwinding of duplex DNA by translocating in the 3'-5' direction.</text>
        <dbReference type="EC" id="5.6.2.4"/>
    </reaction>
</comment>
<dbReference type="GO" id="GO:0000724">
    <property type="term" value="P:double-strand break repair via homologous recombination"/>
    <property type="evidence" value="ECO:0007669"/>
    <property type="project" value="TreeGrafter"/>
</dbReference>
<dbReference type="Gene3D" id="1.10.10.10">
    <property type="entry name" value="Winged helix-like DNA-binding domain superfamily/Winged helix DNA-binding domain"/>
    <property type="match status" value="1"/>
</dbReference>
<keyword evidence="20" id="KW-1185">Reference proteome</keyword>
<dbReference type="GO" id="GO:0043138">
    <property type="term" value="F:3'-5' DNA helicase activity"/>
    <property type="evidence" value="ECO:0007669"/>
    <property type="project" value="UniProtKB-EC"/>
</dbReference>
<keyword evidence="7" id="KW-0347">Helicase</keyword>
<reference evidence="19 20" key="1">
    <citation type="journal article" date="2016" name="Nat. Commun.">
        <title>Ectomycorrhizal ecology is imprinted in the genome of the dominant symbiotic fungus Cenococcum geophilum.</title>
        <authorList>
            <consortium name="DOE Joint Genome Institute"/>
            <person name="Peter M."/>
            <person name="Kohler A."/>
            <person name="Ohm R.A."/>
            <person name="Kuo A."/>
            <person name="Krutzmann J."/>
            <person name="Morin E."/>
            <person name="Arend M."/>
            <person name="Barry K.W."/>
            <person name="Binder M."/>
            <person name="Choi C."/>
            <person name="Clum A."/>
            <person name="Copeland A."/>
            <person name="Grisel N."/>
            <person name="Haridas S."/>
            <person name="Kipfer T."/>
            <person name="LaButti K."/>
            <person name="Lindquist E."/>
            <person name="Lipzen A."/>
            <person name="Maire R."/>
            <person name="Meier B."/>
            <person name="Mihaltcheva S."/>
            <person name="Molinier V."/>
            <person name="Murat C."/>
            <person name="Poggeler S."/>
            <person name="Quandt C.A."/>
            <person name="Sperisen C."/>
            <person name="Tritt A."/>
            <person name="Tisserant E."/>
            <person name="Crous P.W."/>
            <person name="Henrissat B."/>
            <person name="Nehls U."/>
            <person name="Egli S."/>
            <person name="Spatafora J.W."/>
            <person name="Grigoriev I.V."/>
            <person name="Martin F.M."/>
        </authorList>
    </citation>
    <scope>NUCLEOTIDE SEQUENCE [LARGE SCALE GENOMIC DNA]</scope>
    <source>
        <strain evidence="19 20">CBS 207.34</strain>
    </source>
</reference>
<keyword evidence="9" id="KW-0238">DNA-binding</keyword>
<feature type="domain" description="HRDC" evidence="16">
    <location>
        <begin position="1503"/>
        <end position="1586"/>
    </location>
</feature>
<feature type="compositionally biased region" description="Polar residues" evidence="15">
    <location>
        <begin position="460"/>
        <end position="473"/>
    </location>
</feature>
<keyword evidence="12" id="KW-0539">Nucleus</keyword>
<evidence type="ECO:0000259" key="18">
    <source>
        <dbReference type="PROSITE" id="PS51194"/>
    </source>
</evidence>
<feature type="compositionally biased region" description="Gly residues" evidence="15">
    <location>
        <begin position="1710"/>
        <end position="1736"/>
    </location>
</feature>
<evidence type="ECO:0000259" key="16">
    <source>
        <dbReference type="PROSITE" id="PS50967"/>
    </source>
</evidence>
<protein>
    <recommendedName>
        <fullName evidence="14">DNA 3'-5' helicase</fullName>
        <ecNumber evidence="14">5.6.2.4</ecNumber>
    </recommendedName>
</protein>
<evidence type="ECO:0000256" key="11">
    <source>
        <dbReference type="ARBA" id="ARBA00023235"/>
    </source>
</evidence>
<dbReference type="InterPro" id="IPR002464">
    <property type="entry name" value="DNA/RNA_helicase_DEAH_CS"/>
</dbReference>
<proteinExistence type="inferred from homology"/>
<feature type="compositionally biased region" description="Low complexity" evidence="15">
    <location>
        <begin position="319"/>
        <end position="339"/>
    </location>
</feature>
<dbReference type="GO" id="GO:0009378">
    <property type="term" value="F:four-way junction helicase activity"/>
    <property type="evidence" value="ECO:0007669"/>
    <property type="project" value="TreeGrafter"/>
</dbReference>
<organism evidence="19 20">
    <name type="scientific">Glonium stellatum</name>
    <dbReference type="NCBI Taxonomy" id="574774"/>
    <lineage>
        <taxon>Eukaryota</taxon>
        <taxon>Fungi</taxon>
        <taxon>Dikarya</taxon>
        <taxon>Ascomycota</taxon>
        <taxon>Pezizomycotina</taxon>
        <taxon>Dothideomycetes</taxon>
        <taxon>Pleosporomycetidae</taxon>
        <taxon>Gloniales</taxon>
        <taxon>Gloniaceae</taxon>
        <taxon>Glonium</taxon>
    </lineage>
</organism>
<keyword evidence="6" id="KW-0378">Hydrolase</keyword>
<evidence type="ECO:0000256" key="13">
    <source>
        <dbReference type="ARBA" id="ARBA00034617"/>
    </source>
</evidence>
<evidence type="ECO:0000256" key="14">
    <source>
        <dbReference type="ARBA" id="ARBA00034808"/>
    </source>
</evidence>
<keyword evidence="5" id="KW-0227">DNA damage</keyword>
<dbReference type="InterPro" id="IPR004589">
    <property type="entry name" value="DNA_helicase_ATP-dep_RecQ"/>
</dbReference>
<keyword evidence="10" id="KW-0234">DNA repair</keyword>
<dbReference type="SUPFAM" id="SSF47819">
    <property type="entry name" value="HRDC-like"/>
    <property type="match status" value="1"/>
</dbReference>
<dbReference type="InterPro" id="IPR036390">
    <property type="entry name" value="WH_DNA-bd_sf"/>
</dbReference>
<feature type="compositionally biased region" description="Polar residues" evidence="15">
    <location>
        <begin position="145"/>
        <end position="164"/>
    </location>
</feature>
<dbReference type="PROSITE" id="PS51194">
    <property type="entry name" value="HELICASE_CTER"/>
    <property type="match status" value="1"/>
</dbReference>
<feature type="compositionally biased region" description="Polar residues" evidence="15">
    <location>
        <begin position="409"/>
        <end position="453"/>
    </location>
</feature>
<feature type="region of interest" description="Disordered" evidence="15">
    <location>
        <begin position="694"/>
        <end position="753"/>
    </location>
</feature>
<dbReference type="InterPro" id="IPR027417">
    <property type="entry name" value="P-loop_NTPase"/>
</dbReference>
<evidence type="ECO:0000313" key="20">
    <source>
        <dbReference type="Proteomes" id="UP000250140"/>
    </source>
</evidence>
<evidence type="ECO:0000259" key="17">
    <source>
        <dbReference type="PROSITE" id="PS51192"/>
    </source>
</evidence>
<evidence type="ECO:0000256" key="15">
    <source>
        <dbReference type="SAM" id="MobiDB-lite"/>
    </source>
</evidence>
<dbReference type="OrthoDB" id="10261556at2759"/>
<dbReference type="SMART" id="SM00490">
    <property type="entry name" value="HELICc"/>
    <property type="match status" value="1"/>
</dbReference>
<dbReference type="EC" id="5.6.2.4" evidence="14"/>
<dbReference type="SUPFAM" id="SSF52540">
    <property type="entry name" value="P-loop containing nucleoside triphosphate hydrolases"/>
    <property type="match status" value="1"/>
</dbReference>
<dbReference type="InterPro" id="IPR032284">
    <property type="entry name" value="RecQ_Zn-bd"/>
</dbReference>
<feature type="compositionally biased region" description="Polar residues" evidence="15">
    <location>
        <begin position="740"/>
        <end position="753"/>
    </location>
</feature>
<feature type="domain" description="Helicase C-terminal" evidence="18">
    <location>
        <begin position="1086"/>
        <end position="1228"/>
    </location>
</feature>
<evidence type="ECO:0000256" key="4">
    <source>
        <dbReference type="ARBA" id="ARBA00022741"/>
    </source>
</evidence>
<keyword evidence="11" id="KW-0413">Isomerase</keyword>
<comment type="similarity">
    <text evidence="3">Belongs to the helicase family. RecQ subfamily.</text>
</comment>
<dbReference type="PROSITE" id="PS51192">
    <property type="entry name" value="HELICASE_ATP_BIND_1"/>
    <property type="match status" value="1"/>
</dbReference>
<dbReference type="PANTHER" id="PTHR13710:SF153">
    <property type="entry name" value="RECQ-LIKE DNA HELICASE BLM"/>
    <property type="match status" value="1"/>
</dbReference>
<dbReference type="Pfam" id="PF00270">
    <property type="entry name" value="DEAD"/>
    <property type="match status" value="1"/>
</dbReference>
<sequence>MTRNNLNEHLEWLLTEKPFVPPFAPPRPFVPEAPLSSNPILEASASGSEATGDNDIQAVQVQPSSTGPISPAPQPPPSTTESQPQLNTARTVQDMARLRAAPGSAAKPRLMLQNVHLHSKNVLSPSSTNAYLAASSGDNYASGGSARSANRTKSQHTVPSTHVFVSSTPKSQITTWEDIDAIDLTGDSDGLLSSSPIPAKKGQKRKSEEFEADLNVYPRSPRGKTNIAEPLSQAVAPSNFTSIDAILDDPPPPYSTVAQARTENNPEEPAQWCQSDDEEMVAFAMEYGEEEYSVTETRIRTETRKRKSLSRVPSETMPPTQTSLSRKSSSPPQKKNSSNIGQEIGSATGSQIHKRRMIADSEDDEDNECGSLETQPEFSLKASAYSPRIESPVRRKSIQEDDMSKPAVASSSQTNSQSRWPKASDPSNKPNMQFIASPSRVNPSPFQEDSPTQFHVVPESPSSSTKQSIPTELNPEQTVIVQSLLLDAGPALRQSYDSARLLLETKSAQTIEYFQSTRDWCPTLQEELKKLREKKVSLERLVGLRDQYVRDSQRRAEINERMIKVLQAGDHPTEVDFDNSRKILISLQNIEKEAFSFLDPAELLNWSIPAVSKEDVSNQPNVVVRSTQVTPTSDNSTTRPRQTSSGVGQTQYVRQTQVAPREMWTPTKQIRFAPSPAPFVPSPDHVPRTAGLSRIAAQDRSMLDIKPCSSPKKHHSKETATKGPNTPALPQDPKPARNPTGDQSRYCTPNEYVSGNNNMFSTVMGTPPKRIEDDEDEFDQYDEQYMLEIAEDVENQVTKSVFDWKGTSRDVFAETSGNQVRQLKSADRQSPKKPTSAKPGIIDPKLMMHPWSPEVKQVMRTRFHLKGFRPNQLEAINATLAGKDVFVLMPTGGGKSLCYQLPAIVTSGKTRGVTIVISPLLSLMEDQVEHLRALHIQAFLINGESSIEHRKFITSSLREPTVEKYIQLLYVTPEMLSKNQTMVNAFKDLHSRGRLARIVIDEAHCVSQWGHDFRPDYKALGEVRRQFIGVPVMALTATATENVKADVMYNLGIQGCEVFTQSFNRPNLSYEIRRKGKDILSSIAQTIKEKYKNMSGIVYCLSRKSCEEIAGKLRDEYRIKAHHYHAGMEPQDRSAIQKQWQKGVYHVIVATIAFGMGIDKPDVRFVIHHSIPKSLEGYYQETGRAGRDGKRSSCYLYYGYQDTSILKRMIDAGEGSWEQKERQRQMLRNVVQFCENRSDCRRVQVLKYFSESFEREDCNRSCDNCKSDSTFEDKDLTEYAVAAVSLVSKIQATNVTLLHCVDVFRGGKGKKVSHHSELEEFGVGADLERGDVERLFHRLLDENALREESVVNKAGFATNYVQLGRRSDDFLRRRKRLNLQIRISPNAKAKFAKPATKKDTKKGETGVAAAKPDYPSTYVSSPVQAAAQRRNRRIITDDEDDDFHVNGYARDSFVVDDNTYDNFDDDDDLDFAPVREKGKLRKADKRQPLGPPITTDERVASLTDNQRVVMNDFMEHAKQLAQKIMLNKGLREQPFSDTILREMAIDLPINEAQLNRIRGINPTMVKFYGKKFFPLIEAAINLHGELEEQNEVLKDPNREVVNLISDDEEKESDYDSSVFDGEDEPLERSSYFAPPPDVEAFNRQMSQYEASIPRPAPPAPNRDQFPSRGGAYSKGGFFKKGRRGSANSFPKRRSTSGVSKRAISTKRTGGKGSGSYGGSKRYGGNGGGGGSGGGSARGAIGMMPT</sequence>
<evidence type="ECO:0000256" key="2">
    <source>
        <dbReference type="ARBA" id="ARBA00004123"/>
    </source>
</evidence>
<dbReference type="SMART" id="SM00487">
    <property type="entry name" value="DEXDc"/>
    <property type="match status" value="1"/>
</dbReference>
<dbReference type="CDD" id="cd17920">
    <property type="entry name" value="DEXHc_RecQ"/>
    <property type="match status" value="1"/>
</dbReference>
<feature type="compositionally biased region" description="Polar residues" evidence="15">
    <location>
        <begin position="35"/>
        <end position="51"/>
    </location>
</feature>
<feature type="region of interest" description="Disordered" evidence="15">
    <location>
        <begin position="1395"/>
        <end position="1418"/>
    </location>
</feature>
<dbReference type="InterPro" id="IPR010997">
    <property type="entry name" value="HRDC-like_sf"/>
</dbReference>
<evidence type="ECO:0000256" key="12">
    <source>
        <dbReference type="ARBA" id="ARBA00023242"/>
    </source>
</evidence>
<feature type="region of interest" description="Disordered" evidence="15">
    <location>
        <begin position="288"/>
        <end position="473"/>
    </location>
</feature>
<dbReference type="Gene3D" id="3.40.50.300">
    <property type="entry name" value="P-loop containing nucleotide triphosphate hydrolases"/>
    <property type="match status" value="2"/>
</dbReference>
<dbReference type="InterPro" id="IPR002121">
    <property type="entry name" value="HRDC_dom"/>
</dbReference>
<dbReference type="Pfam" id="PF09382">
    <property type="entry name" value="RQC"/>
    <property type="match status" value="1"/>
</dbReference>
<feature type="domain" description="Helicase ATP-binding" evidence="17">
    <location>
        <begin position="876"/>
        <end position="1057"/>
    </location>
</feature>
<name>A0A8E2ETE9_9PEZI</name>
<dbReference type="GO" id="GO:0005737">
    <property type="term" value="C:cytoplasm"/>
    <property type="evidence" value="ECO:0007669"/>
    <property type="project" value="TreeGrafter"/>
</dbReference>
<feature type="compositionally biased region" description="Basic and acidic residues" evidence="15">
    <location>
        <begin position="391"/>
        <end position="404"/>
    </location>
</feature>
<dbReference type="PROSITE" id="PS00690">
    <property type="entry name" value="DEAH_ATP_HELICASE"/>
    <property type="match status" value="1"/>
</dbReference>
<evidence type="ECO:0000256" key="5">
    <source>
        <dbReference type="ARBA" id="ARBA00022763"/>
    </source>
</evidence>
<dbReference type="Proteomes" id="UP000250140">
    <property type="component" value="Unassembled WGS sequence"/>
</dbReference>